<keyword evidence="1" id="KW-0472">Membrane</keyword>
<keyword evidence="3" id="KW-1185">Reference proteome</keyword>
<accession>A0A2U8BS70</accession>
<feature type="transmembrane region" description="Helical" evidence="1">
    <location>
        <begin position="73"/>
        <end position="91"/>
    </location>
</feature>
<evidence type="ECO:0000313" key="3">
    <source>
        <dbReference type="Proteomes" id="UP000244519"/>
    </source>
</evidence>
<evidence type="ECO:0000313" key="2">
    <source>
        <dbReference type="EMBL" id="AWD33148.1"/>
    </source>
</evidence>
<dbReference type="KEGG" id="fso:Fsol_00350"/>
<reference evidence="2 3" key="1">
    <citation type="journal article" date="2018" name="Genome Biol. Evol.">
        <title>The Genome Sequence of "Candidatus Fokinia solitaria": Insights on Reductive Evolution in Rickettsiales.</title>
        <authorList>
            <person name="Floriano A.M."/>
            <person name="Castelli M."/>
            <person name="Krenek S."/>
            <person name="Berendonk T.U."/>
            <person name="Bazzocchi C."/>
            <person name="Petroni G."/>
            <person name="Sassera D."/>
        </authorList>
    </citation>
    <scope>NUCLEOTIDE SEQUENCE [LARGE SCALE GENOMIC DNA]</scope>
    <source>
        <strain evidence="2">Rio ETE_ALG 3VII</strain>
    </source>
</reference>
<feature type="transmembrane region" description="Helical" evidence="1">
    <location>
        <begin position="32"/>
        <end position="50"/>
    </location>
</feature>
<protein>
    <submittedName>
        <fullName evidence="2">Uncharacterized protein</fullName>
    </submittedName>
</protein>
<dbReference type="AlphaFoldDB" id="A0A2U8BS70"/>
<name>A0A2U8BS70_9RICK</name>
<keyword evidence="1" id="KW-0812">Transmembrane</keyword>
<dbReference type="EMBL" id="CP025989">
    <property type="protein sequence ID" value="AWD33148.1"/>
    <property type="molecule type" value="Genomic_DNA"/>
</dbReference>
<evidence type="ECO:0000256" key="1">
    <source>
        <dbReference type="SAM" id="Phobius"/>
    </source>
</evidence>
<sequence>MPLKFRYSYFNLFMKSRNEAIQMYQITVRNTVKISLILVNSLLFIIPFNYTSKKTKILQLALLSPTSVSSCEIHIFLLLSYCNVAIYTLIVKII</sequence>
<gene>
    <name evidence="2" type="ORF">Fsol_00350</name>
</gene>
<organism evidence="2 3">
    <name type="scientific">Candidatus Fokinia solitaria</name>
    <dbReference type="NCBI Taxonomy" id="1802984"/>
    <lineage>
        <taxon>Bacteria</taxon>
        <taxon>Pseudomonadati</taxon>
        <taxon>Pseudomonadota</taxon>
        <taxon>Alphaproteobacteria</taxon>
        <taxon>Rickettsiales</taxon>
        <taxon>Candidatus Midichloriaceae</taxon>
        <taxon>Candidatus Fokinia</taxon>
    </lineage>
</organism>
<keyword evidence="1" id="KW-1133">Transmembrane helix</keyword>
<dbReference type="Proteomes" id="UP000244519">
    <property type="component" value="Chromosome"/>
</dbReference>
<proteinExistence type="predicted"/>